<evidence type="ECO:0000256" key="3">
    <source>
        <dbReference type="PIRSR" id="PIRSR620019-2"/>
    </source>
</evidence>
<protein>
    <submittedName>
        <fullName evidence="5 7">Acetyltransferase</fullName>
    </submittedName>
</protein>
<dbReference type="SUPFAM" id="SSF51161">
    <property type="entry name" value="Trimeric LpxA-like enzymes"/>
    <property type="match status" value="1"/>
</dbReference>
<dbReference type="InterPro" id="IPR020019">
    <property type="entry name" value="AcTrfase_PglD-like"/>
</dbReference>
<dbReference type="PANTHER" id="PTHR43300">
    <property type="entry name" value="ACETYLTRANSFERASE"/>
    <property type="match status" value="1"/>
</dbReference>
<feature type="binding site" evidence="3">
    <location>
        <position position="72"/>
    </location>
    <ligand>
        <name>substrate</name>
    </ligand>
</feature>
<accession>A0A1H7PVZ2</accession>
<dbReference type="AlphaFoldDB" id="A0A1H7PVZ2"/>
<reference evidence="5 9" key="2">
    <citation type="journal article" date="2019" name="Nat. Med.">
        <title>A library of human gut bacterial isolates paired with longitudinal multiomics data enables mechanistic microbiome research.</title>
        <authorList>
            <person name="Poyet M."/>
            <person name="Groussin M."/>
            <person name="Gibbons S.M."/>
            <person name="Avila-Pacheco J."/>
            <person name="Jiang X."/>
            <person name="Kearney S.M."/>
            <person name="Perrotta A.R."/>
            <person name="Berdy B."/>
            <person name="Zhao S."/>
            <person name="Lieberman T.D."/>
            <person name="Swanson P.K."/>
            <person name="Smith M."/>
            <person name="Roesemann S."/>
            <person name="Alexander J.E."/>
            <person name="Rich S.A."/>
            <person name="Livny J."/>
            <person name="Vlamakis H."/>
            <person name="Clish C."/>
            <person name="Bullock K."/>
            <person name="Deik A."/>
            <person name="Scott J."/>
            <person name="Pierce K.A."/>
            <person name="Xavier R.J."/>
            <person name="Alm E.J."/>
        </authorList>
    </citation>
    <scope>NUCLEOTIDE SEQUENCE [LARGE SCALE GENOMIC DNA]</scope>
    <source>
        <strain evidence="5 9">BIOML-A111</strain>
    </source>
</reference>
<feature type="site" description="Increases basicity of active site His" evidence="2">
    <location>
        <position position="140"/>
    </location>
</feature>
<evidence type="ECO:0000313" key="8">
    <source>
        <dbReference type="Proteomes" id="UP000266497"/>
    </source>
</evidence>
<evidence type="ECO:0000313" key="6">
    <source>
        <dbReference type="EMBL" id="MCB7282558.1"/>
    </source>
</evidence>
<dbReference type="Proteomes" id="UP000437431">
    <property type="component" value="Unassembled WGS sequence"/>
</dbReference>
<dbReference type="Proteomes" id="UP000266497">
    <property type="component" value="Unassembled WGS sequence"/>
</dbReference>
<dbReference type="Proteomes" id="UP001199363">
    <property type="component" value="Unassembled WGS sequence"/>
</dbReference>
<reference evidence="7 8" key="1">
    <citation type="submission" date="2018-08" db="EMBL/GenBank/DDBJ databases">
        <title>A genome reference for cultivated species of the human gut microbiota.</title>
        <authorList>
            <person name="Zou Y."/>
            <person name="Xue W."/>
            <person name="Luo G."/>
        </authorList>
    </citation>
    <scope>NUCLEOTIDE SEQUENCE [LARGE SCALE GENOMIC DNA]</scope>
    <source>
        <strain evidence="7 8">AF25-30LB</strain>
    </source>
</reference>
<dbReference type="Gene3D" id="2.160.10.10">
    <property type="entry name" value="Hexapeptide repeat proteins"/>
    <property type="match status" value="1"/>
</dbReference>
<feature type="domain" description="PglD N-terminal" evidence="4">
    <location>
        <begin position="3"/>
        <end position="82"/>
    </location>
</feature>
<organism evidence="5 9">
    <name type="scientific">Phocaeicola vulgatus</name>
    <name type="common">Bacteroides vulgatus</name>
    <dbReference type="NCBI Taxonomy" id="821"/>
    <lineage>
        <taxon>Bacteria</taxon>
        <taxon>Pseudomonadati</taxon>
        <taxon>Bacteroidota</taxon>
        <taxon>Bacteroidia</taxon>
        <taxon>Bacteroidales</taxon>
        <taxon>Bacteroidaceae</taxon>
        <taxon>Phocaeicola</taxon>
    </lineage>
</organism>
<evidence type="ECO:0000313" key="5">
    <source>
        <dbReference type="EMBL" id="KAB6560326.1"/>
    </source>
</evidence>
<evidence type="ECO:0000313" key="7">
    <source>
        <dbReference type="EMBL" id="RGR36560.1"/>
    </source>
</evidence>
<feature type="active site" description="Proton acceptor" evidence="2">
    <location>
        <position position="139"/>
    </location>
</feature>
<dbReference type="InterPro" id="IPR050179">
    <property type="entry name" value="Trans_hexapeptide_repeat"/>
</dbReference>
<dbReference type="PANTHER" id="PTHR43300:SF7">
    <property type="entry name" value="UDP-N-ACETYLBACILLOSAMINE N-ACETYLTRANSFERASE"/>
    <property type="match status" value="1"/>
</dbReference>
<dbReference type="EMBL" id="WDAY01000022">
    <property type="protein sequence ID" value="KAB6560326.1"/>
    <property type="molecule type" value="Genomic_DNA"/>
</dbReference>
<dbReference type="EMBL" id="QRUD01000048">
    <property type="protein sequence ID" value="RGR36560.1"/>
    <property type="molecule type" value="Genomic_DNA"/>
</dbReference>
<dbReference type="RefSeq" id="WP_074783893.1">
    <property type="nucleotide sequence ID" value="NZ_CAXSOO010000027.1"/>
</dbReference>
<dbReference type="InterPro" id="IPR011004">
    <property type="entry name" value="Trimer_LpxA-like_sf"/>
</dbReference>
<evidence type="ECO:0000259" key="4">
    <source>
        <dbReference type="Pfam" id="PF17836"/>
    </source>
</evidence>
<dbReference type="Gene3D" id="3.40.50.20">
    <property type="match status" value="1"/>
</dbReference>
<keyword evidence="5" id="KW-0808">Transferase</keyword>
<comment type="caution">
    <text evidence="5">The sequence shown here is derived from an EMBL/GenBank/DDBJ whole genome shotgun (WGS) entry which is preliminary data.</text>
</comment>
<proteinExistence type="inferred from homology"/>
<reference evidence="6" key="3">
    <citation type="submission" date="2021-10" db="EMBL/GenBank/DDBJ databases">
        <title>Collection of gut derived symbiotic bacterial strains cultured from healthy donors.</title>
        <authorList>
            <person name="Lin H."/>
            <person name="Littmann E."/>
            <person name="Kohout C."/>
            <person name="Pamer E.G."/>
        </authorList>
    </citation>
    <scope>NUCLEOTIDE SEQUENCE</scope>
    <source>
        <strain evidence="6">DFI.1.167</strain>
    </source>
</reference>
<sequence>MKNLLIIGARGFGREIYNLALESIGYGTEFTIKGFLDDKKEALDGYDGYPSIISSVENYAVQSDDVFICALGDVIYKKQYVDILQAKKAHFINLIHRSATIGKNTNMGIGCIICRNVNISCDVTIADFVTFQPFVTIGHDAIIGSCCHLNTYSFMGGFSQLEDMVTLHTGAILLPHVKVEEGAVVGASSVAVRKVKSGTTVYGNPATLLKY</sequence>
<dbReference type="Pfam" id="PF17836">
    <property type="entry name" value="PglD_N"/>
    <property type="match status" value="1"/>
</dbReference>
<name>A0A1H7PVZ2_PHOVU</name>
<dbReference type="GO" id="GO:0016740">
    <property type="term" value="F:transferase activity"/>
    <property type="evidence" value="ECO:0007669"/>
    <property type="project" value="UniProtKB-KW"/>
</dbReference>
<dbReference type="InterPro" id="IPR041561">
    <property type="entry name" value="PglD_N"/>
</dbReference>
<evidence type="ECO:0000313" key="9">
    <source>
        <dbReference type="Proteomes" id="UP000437431"/>
    </source>
</evidence>
<feature type="binding site" evidence="3">
    <location>
        <position position="148"/>
    </location>
    <ligand>
        <name>acetyl-CoA</name>
        <dbReference type="ChEBI" id="CHEBI:57288"/>
    </ligand>
</feature>
<dbReference type="CDD" id="cd03360">
    <property type="entry name" value="LbH_AT_putative"/>
    <property type="match status" value="1"/>
</dbReference>
<dbReference type="EMBL" id="JAJCQG010000058">
    <property type="protein sequence ID" value="MCB7282558.1"/>
    <property type="molecule type" value="Genomic_DNA"/>
</dbReference>
<evidence type="ECO:0000256" key="2">
    <source>
        <dbReference type="PIRSR" id="PIRSR620019-1"/>
    </source>
</evidence>
<gene>
    <name evidence="7" type="ORF">DWY53_15535</name>
    <name evidence="5" type="ORF">GAY79_11380</name>
    <name evidence="6" type="ORF">LI282_16135</name>
</gene>
<comment type="similarity">
    <text evidence="1">Belongs to the transferase hexapeptide repeat family.</text>
</comment>
<evidence type="ECO:0000256" key="1">
    <source>
        <dbReference type="ARBA" id="ARBA00007274"/>
    </source>
</evidence>